<feature type="transmembrane region" description="Helical" evidence="1">
    <location>
        <begin position="339"/>
        <end position="362"/>
    </location>
</feature>
<dbReference type="Proteomes" id="UP000001194">
    <property type="component" value="Unassembled WGS sequence"/>
</dbReference>
<name>B0CTU1_LACBS</name>
<feature type="transmembrane region" description="Helical" evidence="1">
    <location>
        <begin position="452"/>
        <end position="477"/>
    </location>
</feature>
<dbReference type="InParanoid" id="B0CTU1"/>
<gene>
    <name evidence="2" type="ORF">LACBIDRAFT_292014</name>
</gene>
<evidence type="ECO:0000256" key="1">
    <source>
        <dbReference type="SAM" id="Phobius"/>
    </source>
</evidence>
<organism evidence="3">
    <name type="scientific">Laccaria bicolor (strain S238N-H82 / ATCC MYA-4686)</name>
    <name type="common">Bicoloured deceiver</name>
    <name type="synonym">Laccaria laccata var. bicolor</name>
    <dbReference type="NCBI Taxonomy" id="486041"/>
    <lineage>
        <taxon>Eukaryota</taxon>
        <taxon>Fungi</taxon>
        <taxon>Dikarya</taxon>
        <taxon>Basidiomycota</taxon>
        <taxon>Agaricomycotina</taxon>
        <taxon>Agaricomycetes</taxon>
        <taxon>Agaricomycetidae</taxon>
        <taxon>Agaricales</taxon>
        <taxon>Agaricineae</taxon>
        <taxon>Hydnangiaceae</taxon>
        <taxon>Laccaria</taxon>
    </lineage>
</organism>
<feature type="transmembrane region" description="Helical" evidence="1">
    <location>
        <begin position="184"/>
        <end position="210"/>
    </location>
</feature>
<evidence type="ECO:0000313" key="3">
    <source>
        <dbReference type="Proteomes" id="UP000001194"/>
    </source>
</evidence>
<accession>B0CTU1</accession>
<feature type="transmembrane region" description="Helical" evidence="1">
    <location>
        <begin position="404"/>
        <end position="426"/>
    </location>
</feature>
<feature type="transmembrane region" description="Helical" evidence="1">
    <location>
        <begin position="100"/>
        <end position="121"/>
    </location>
</feature>
<feature type="transmembrane region" description="Helical" evidence="1">
    <location>
        <begin position="368"/>
        <end position="392"/>
    </location>
</feature>
<evidence type="ECO:0000313" key="2">
    <source>
        <dbReference type="EMBL" id="EDR14556.1"/>
    </source>
</evidence>
<protein>
    <submittedName>
        <fullName evidence="2">Predicted protein</fullName>
    </submittedName>
</protein>
<keyword evidence="1" id="KW-0812">Transmembrane</keyword>
<dbReference type="GeneID" id="6070875"/>
<sequence length="522" mass="57475">MVLLFLFVCRSQTGPPTHNLKGQDPLFPVFPFALGSRDASGSESTIRSVWTSMSNFCPTVFQDPLFPVFPMALGSESTIRSVWTGMSNFCSTVLGDHRTYYGLLSGEYLLTGLLNLFHIGSRHWYSNQRNSNHALTKARSHLLILASLTVTILVCQVVAFFSPSECLNPHWGRCDDEIKRNINLLLRLALAISHIRLQVVASICVVCYVAHNPIKDPLLAEFPPPIDIEDEATFAWAAANVADGIEDDSSSCRCQKRPGHRGPLQTLHSHHREKTTKRSIHHDGALEQVSISSRPVCNDLLTIFPFLFHESLNMTSGGRSTVSIALKNVLKSLCEWRPYLGFALFFAVFNLIFGIVTLSFLHPKKEPLVFGLICLAILLALGHFASVCFLFQRSKSYQYAADPSYADVGYSAGIAVLFAISALALIHELPKRCYSGPNEDLKELGKNICGTITAMGVSSCLAFVCMIVAAVMICVAARKAIELAKAPPPVFPSGTEASIMRWLDRSDPFVSVARSQHRQGSL</sequence>
<dbReference type="AlphaFoldDB" id="B0CTU1"/>
<keyword evidence="1" id="KW-1133">Transmembrane helix</keyword>
<feature type="transmembrane region" description="Helical" evidence="1">
    <location>
        <begin position="142"/>
        <end position="164"/>
    </location>
</feature>
<dbReference type="HOGENOM" id="CLU_521815_0_0_1"/>
<proteinExistence type="predicted"/>
<dbReference type="STRING" id="486041.B0CTU1"/>
<dbReference type="KEGG" id="lbc:LACBIDRAFT_292014"/>
<dbReference type="EMBL" id="DS547092">
    <property type="protein sequence ID" value="EDR14556.1"/>
    <property type="molecule type" value="Genomic_DNA"/>
</dbReference>
<keyword evidence="3" id="KW-1185">Reference proteome</keyword>
<dbReference type="OrthoDB" id="2916447at2759"/>
<dbReference type="RefSeq" id="XP_001875115.1">
    <property type="nucleotide sequence ID" value="XM_001875080.1"/>
</dbReference>
<reference evidence="2 3" key="1">
    <citation type="journal article" date="2008" name="Nature">
        <title>The genome of Laccaria bicolor provides insights into mycorrhizal symbiosis.</title>
        <authorList>
            <person name="Martin F."/>
            <person name="Aerts A."/>
            <person name="Ahren D."/>
            <person name="Brun A."/>
            <person name="Danchin E.G.J."/>
            <person name="Duchaussoy F."/>
            <person name="Gibon J."/>
            <person name="Kohler A."/>
            <person name="Lindquist E."/>
            <person name="Pereda V."/>
            <person name="Salamov A."/>
            <person name="Shapiro H.J."/>
            <person name="Wuyts J."/>
            <person name="Blaudez D."/>
            <person name="Buee M."/>
            <person name="Brokstein P."/>
            <person name="Canbaeck B."/>
            <person name="Cohen D."/>
            <person name="Courty P.E."/>
            <person name="Coutinho P.M."/>
            <person name="Delaruelle C."/>
            <person name="Detter J.C."/>
            <person name="Deveau A."/>
            <person name="DiFazio S."/>
            <person name="Duplessis S."/>
            <person name="Fraissinet-Tachet L."/>
            <person name="Lucic E."/>
            <person name="Frey-Klett P."/>
            <person name="Fourrey C."/>
            <person name="Feussner I."/>
            <person name="Gay G."/>
            <person name="Grimwood J."/>
            <person name="Hoegger P.J."/>
            <person name="Jain P."/>
            <person name="Kilaru S."/>
            <person name="Labbe J."/>
            <person name="Lin Y.C."/>
            <person name="Legue V."/>
            <person name="Le Tacon F."/>
            <person name="Marmeisse R."/>
            <person name="Melayah D."/>
            <person name="Montanini B."/>
            <person name="Muratet M."/>
            <person name="Nehls U."/>
            <person name="Niculita-Hirzel H."/>
            <person name="Oudot-Le Secq M.P."/>
            <person name="Peter M."/>
            <person name="Quesneville H."/>
            <person name="Rajashekar B."/>
            <person name="Reich M."/>
            <person name="Rouhier N."/>
            <person name="Schmutz J."/>
            <person name="Yin T."/>
            <person name="Chalot M."/>
            <person name="Henrissat B."/>
            <person name="Kuees U."/>
            <person name="Lucas S."/>
            <person name="Van de Peer Y."/>
            <person name="Podila G.K."/>
            <person name="Polle A."/>
            <person name="Pukkila P.J."/>
            <person name="Richardson P.M."/>
            <person name="Rouze P."/>
            <person name="Sanders I.R."/>
            <person name="Stajich J.E."/>
            <person name="Tunlid A."/>
            <person name="Tuskan G."/>
            <person name="Grigoriev I.V."/>
        </authorList>
    </citation>
    <scope>NUCLEOTIDE SEQUENCE [LARGE SCALE GENOMIC DNA]</scope>
    <source>
        <strain evidence="3">S238N-H82 / ATCC MYA-4686</strain>
    </source>
</reference>
<keyword evidence="1" id="KW-0472">Membrane</keyword>